<dbReference type="Proteomes" id="UP000184406">
    <property type="component" value="Unassembled WGS sequence"/>
</dbReference>
<dbReference type="InterPro" id="IPR001173">
    <property type="entry name" value="Glyco_trans_2-like"/>
</dbReference>
<gene>
    <name evidence="5" type="ORF">SAMN03080594_110109</name>
</gene>
<feature type="domain" description="Glycosyltransferase 2-like" evidence="4">
    <location>
        <begin position="7"/>
        <end position="114"/>
    </location>
</feature>
<name>A0A1M5G5L8_9FLAO</name>
<evidence type="ECO:0000256" key="3">
    <source>
        <dbReference type="ARBA" id="ARBA00022679"/>
    </source>
</evidence>
<keyword evidence="2" id="KW-0328">Glycosyltransferase</keyword>
<dbReference type="PANTHER" id="PTHR43179:SF12">
    <property type="entry name" value="GALACTOFURANOSYLTRANSFERASE GLFT2"/>
    <property type="match status" value="1"/>
</dbReference>
<evidence type="ECO:0000256" key="2">
    <source>
        <dbReference type="ARBA" id="ARBA00022676"/>
    </source>
</evidence>
<dbReference type="InterPro" id="IPR029044">
    <property type="entry name" value="Nucleotide-diphossugar_trans"/>
</dbReference>
<keyword evidence="6" id="KW-1185">Reference proteome</keyword>
<proteinExistence type="inferred from homology"/>
<dbReference type="Gene3D" id="3.90.550.10">
    <property type="entry name" value="Spore Coat Polysaccharide Biosynthesis Protein SpsA, Chain A"/>
    <property type="match status" value="1"/>
</dbReference>
<protein>
    <submittedName>
        <fullName evidence="5">Glycosyltransferase, GT2 family</fullName>
    </submittedName>
</protein>
<dbReference type="PANTHER" id="PTHR43179">
    <property type="entry name" value="RHAMNOSYLTRANSFERASE WBBL"/>
    <property type="match status" value="1"/>
</dbReference>
<evidence type="ECO:0000313" key="5">
    <source>
        <dbReference type="EMBL" id="SHF98722.1"/>
    </source>
</evidence>
<dbReference type="RefSeq" id="WP_072864986.1">
    <property type="nucleotide sequence ID" value="NZ_FQUX01000010.1"/>
</dbReference>
<evidence type="ECO:0000256" key="1">
    <source>
        <dbReference type="ARBA" id="ARBA00006739"/>
    </source>
</evidence>
<keyword evidence="3 5" id="KW-0808">Transferase</keyword>
<dbReference type="EMBL" id="FQUX01000010">
    <property type="protein sequence ID" value="SHF98722.1"/>
    <property type="molecule type" value="Genomic_DNA"/>
</dbReference>
<accession>A0A1M5G5L8</accession>
<evidence type="ECO:0000259" key="4">
    <source>
        <dbReference type="Pfam" id="PF00535"/>
    </source>
</evidence>
<evidence type="ECO:0000313" key="6">
    <source>
        <dbReference type="Proteomes" id="UP000184406"/>
    </source>
</evidence>
<dbReference type="Pfam" id="PF00535">
    <property type="entry name" value="Glycos_transf_2"/>
    <property type="match status" value="1"/>
</dbReference>
<dbReference type="OrthoDB" id="9771846at2"/>
<sequence>MKRTIAVLLTCHNRVQKTLECLEALFKSRLPQKLELNVFLVDDGSTDGTCNAVTKKFPVVNIIHGTGSLYWNQGMRLAWRTAASTSNYDFYLWLNDDTILDKNALSELLMTYEEAVAIDNKAVVVTGACRAIINSTQFSYGGRLNNDEPVIPNGKLQECVFINGNAVLVPNIIFKEIGNLSNDYTHGIGDNDYGLQAINRGFSCYTTKAFIATCPPHVGPPGWCNPDNNINRRWQIFHSPLGLNIKEYKLFRKKFWGKKWIMFVAKAYVRMLFPKLYHKINLFK</sequence>
<comment type="similarity">
    <text evidence="1">Belongs to the glycosyltransferase 2 family.</text>
</comment>
<dbReference type="GO" id="GO:0016757">
    <property type="term" value="F:glycosyltransferase activity"/>
    <property type="evidence" value="ECO:0007669"/>
    <property type="project" value="UniProtKB-KW"/>
</dbReference>
<reference evidence="6" key="1">
    <citation type="submission" date="2016-11" db="EMBL/GenBank/DDBJ databases">
        <authorList>
            <person name="Varghese N."/>
            <person name="Submissions S."/>
        </authorList>
    </citation>
    <scope>NUCLEOTIDE SEQUENCE [LARGE SCALE GENOMIC DNA]</scope>
    <source>
        <strain evidence="6">DSM 17539</strain>
    </source>
</reference>
<dbReference type="AlphaFoldDB" id="A0A1M5G5L8"/>
<dbReference type="SUPFAM" id="SSF53448">
    <property type="entry name" value="Nucleotide-diphospho-sugar transferases"/>
    <property type="match status" value="1"/>
</dbReference>
<organism evidence="5 6">
    <name type="scientific">Arenibacter palladensis</name>
    <dbReference type="NCBI Taxonomy" id="237373"/>
    <lineage>
        <taxon>Bacteria</taxon>
        <taxon>Pseudomonadati</taxon>
        <taxon>Bacteroidota</taxon>
        <taxon>Flavobacteriia</taxon>
        <taxon>Flavobacteriales</taxon>
        <taxon>Flavobacteriaceae</taxon>
        <taxon>Arenibacter</taxon>
    </lineage>
</organism>